<feature type="region of interest" description="Disordered" evidence="1">
    <location>
        <begin position="23"/>
        <end position="56"/>
    </location>
</feature>
<name>A0A9P5B1L4_9HYPO</name>
<organism evidence="3 4">
    <name type="scientific">Fusarium agapanthi</name>
    <dbReference type="NCBI Taxonomy" id="1803897"/>
    <lineage>
        <taxon>Eukaryota</taxon>
        <taxon>Fungi</taxon>
        <taxon>Dikarya</taxon>
        <taxon>Ascomycota</taxon>
        <taxon>Pezizomycotina</taxon>
        <taxon>Sordariomycetes</taxon>
        <taxon>Hypocreomycetidae</taxon>
        <taxon>Hypocreales</taxon>
        <taxon>Nectriaceae</taxon>
        <taxon>Fusarium</taxon>
        <taxon>Fusarium fujikuroi species complex</taxon>
    </lineage>
</organism>
<dbReference type="Proteomes" id="UP000737391">
    <property type="component" value="Unassembled WGS sequence"/>
</dbReference>
<evidence type="ECO:0000313" key="3">
    <source>
        <dbReference type="EMBL" id="KAF4490476.1"/>
    </source>
</evidence>
<feature type="signal peptide" evidence="2">
    <location>
        <begin position="1"/>
        <end position="20"/>
    </location>
</feature>
<sequence>MHSSNTLSLLLAAFSGYASALPHYAAPPVPGVPGDHHPPGPRGPPNPPPPPSPSAP</sequence>
<keyword evidence="2" id="KW-0732">Signal</keyword>
<accession>A0A9P5B1L4</accession>
<protein>
    <submittedName>
        <fullName evidence="3">Triacylglycerol lipase V</fullName>
    </submittedName>
</protein>
<feature type="non-terminal residue" evidence="3">
    <location>
        <position position="56"/>
    </location>
</feature>
<evidence type="ECO:0000256" key="1">
    <source>
        <dbReference type="SAM" id="MobiDB-lite"/>
    </source>
</evidence>
<reference evidence="3" key="1">
    <citation type="submission" date="2020-01" db="EMBL/GenBank/DDBJ databases">
        <title>Identification and distribution of gene clusters putatively required for synthesis of sphingolipid metabolism inhibitors in phylogenetically diverse species of the filamentous fungus Fusarium.</title>
        <authorList>
            <person name="Kim H.-S."/>
            <person name="Busman M."/>
            <person name="Brown D.W."/>
            <person name="Divon H."/>
            <person name="Uhlig S."/>
            <person name="Proctor R.H."/>
        </authorList>
    </citation>
    <scope>NUCLEOTIDE SEQUENCE</scope>
    <source>
        <strain evidence="3">NRRL 31653</strain>
    </source>
</reference>
<comment type="caution">
    <text evidence="3">The sequence shown here is derived from an EMBL/GenBank/DDBJ whole genome shotgun (WGS) entry which is preliminary data.</text>
</comment>
<feature type="compositionally biased region" description="Pro residues" evidence="1">
    <location>
        <begin position="40"/>
        <end position="56"/>
    </location>
</feature>
<dbReference type="EMBL" id="LUFC02000946">
    <property type="protein sequence ID" value="KAF4490476.1"/>
    <property type="molecule type" value="Genomic_DNA"/>
</dbReference>
<evidence type="ECO:0000256" key="2">
    <source>
        <dbReference type="SAM" id="SignalP"/>
    </source>
</evidence>
<keyword evidence="4" id="KW-1185">Reference proteome</keyword>
<proteinExistence type="predicted"/>
<dbReference type="AlphaFoldDB" id="A0A9P5B1L4"/>
<gene>
    <name evidence="3" type="ORF">FAGAP_10741</name>
</gene>
<evidence type="ECO:0000313" key="4">
    <source>
        <dbReference type="Proteomes" id="UP000737391"/>
    </source>
</evidence>
<feature type="chain" id="PRO_5040246253" evidence="2">
    <location>
        <begin position="21"/>
        <end position="56"/>
    </location>
</feature>